<organism evidence="7">
    <name type="scientific">mine drainage metagenome</name>
    <dbReference type="NCBI Taxonomy" id="410659"/>
    <lineage>
        <taxon>unclassified sequences</taxon>
        <taxon>metagenomes</taxon>
        <taxon>ecological metagenomes</taxon>
    </lineage>
</organism>
<dbReference type="Gene3D" id="3.30.420.270">
    <property type="match status" value="1"/>
</dbReference>
<evidence type="ECO:0000256" key="4">
    <source>
        <dbReference type="ARBA" id="ARBA00022989"/>
    </source>
</evidence>
<sequence length="136" mass="14775">MAGPVARGRRPRRLMNQINVVPYIDVTLVLLVIFMITAPMTNPGVVELPQVGEALKQMEAPLVITVKTDKTTGLDGKDLPRDQLLAAVRASLDKHPGQAVVISADKSARYEDVIGVMDLLKQNKVEKVGLLLNPAK</sequence>
<proteinExistence type="predicted"/>
<gene>
    <name evidence="7" type="primary">exbD_21</name>
    <name evidence="7" type="ORF">GALL_295960</name>
</gene>
<keyword evidence="5 6" id="KW-0472">Membrane</keyword>
<evidence type="ECO:0000256" key="5">
    <source>
        <dbReference type="ARBA" id="ARBA00023136"/>
    </source>
</evidence>
<comment type="caution">
    <text evidence="7">The sequence shown here is derived from an EMBL/GenBank/DDBJ whole genome shotgun (WGS) entry which is preliminary data.</text>
</comment>
<name>A0A1J5QZ37_9ZZZZ</name>
<feature type="transmembrane region" description="Helical" evidence="6">
    <location>
        <begin position="20"/>
        <end position="40"/>
    </location>
</feature>
<keyword evidence="3 6" id="KW-0812">Transmembrane</keyword>
<dbReference type="Pfam" id="PF02472">
    <property type="entry name" value="ExbD"/>
    <property type="match status" value="1"/>
</dbReference>
<dbReference type="PANTHER" id="PTHR30558:SF7">
    <property type="entry name" value="TOL-PAL SYSTEM PROTEIN TOLR"/>
    <property type="match status" value="1"/>
</dbReference>
<comment type="subcellular location">
    <subcellularLocation>
        <location evidence="1">Cell membrane</location>
        <topology evidence="1">Single-pass membrane protein</topology>
    </subcellularLocation>
</comment>
<evidence type="ECO:0000256" key="1">
    <source>
        <dbReference type="ARBA" id="ARBA00004162"/>
    </source>
</evidence>
<evidence type="ECO:0000256" key="6">
    <source>
        <dbReference type="SAM" id="Phobius"/>
    </source>
</evidence>
<keyword evidence="4 6" id="KW-1133">Transmembrane helix</keyword>
<dbReference type="AlphaFoldDB" id="A0A1J5QZ37"/>
<evidence type="ECO:0000313" key="7">
    <source>
        <dbReference type="EMBL" id="OIQ88514.1"/>
    </source>
</evidence>
<dbReference type="EMBL" id="MLJW01000369">
    <property type="protein sequence ID" value="OIQ88514.1"/>
    <property type="molecule type" value="Genomic_DNA"/>
</dbReference>
<protein>
    <submittedName>
        <fullName evidence="7">Biopolymer transport protein ExbD</fullName>
    </submittedName>
</protein>
<dbReference type="PANTHER" id="PTHR30558">
    <property type="entry name" value="EXBD MEMBRANE COMPONENT OF PMF-DRIVEN MACROMOLECULE IMPORT SYSTEM"/>
    <property type="match status" value="1"/>
</dbReference>
<dbReference type="GO" id="GO:0005886">
    <property type="term" value="C:plasma membrane"/>
    <property type="evidence" value="ECO:0007669"/>
    <property type="project" value="UniProtKB-SubCell"/>
</dbReference>
<evidence type="ECO:0000256" key="2">
    <source>
        <dbReference type="ARBA" id="ARBA00022475"/>
    </source>
</evidence>
<evidence type="ECO:0000256" key="3">
    <source>
        <dbReference type="ARBA" id="ARBA00022692"/>
    </source>
</evidence>
<accession>A0A1J5QZ37</accession>
<keyword evidence="2" id="KW-1003">Cell membrane</keyword>
<dbReference type="InterPro" id="IPR003400">
    <property type="entry name" value="ExbD"/>
</dbReference>
<dbReference type="GO" id="GO:0022857">
    <property type="term" value="F:transmembrane transporter activity"/>
    <property type="evidence" value="ECO:0007669"/>
    <property type="project" value="InterPro"/>
</dbReference>
<reference evidence="7" key="1">
    <citation type="submission" date="2016-10" db="EMBL/GenBank/DDBJ databases">
        <title>Sequence of Gallionella enrichment culture.</title>
        <authorList>
            <person name="Poehlein A."/>
            <person name="Muehling M."/>
            <person name="Daniel R."/>
        </authorList>
    </citation>
    <scope>NUCLEOTIDE SEQUENCE</scope>
</reference>